<sequence>MDLFSSAPALLPIPIRDGELAFCAQLALPWPNDVVLSRLLSETSWRAETVVVYGKRHLQPRLSAWHGDKAYRYSGLSLAPLPFTPLLDTIRLAAEKATGRRYNSVLMNYYRDGSDSMGMHSDNEPELGPEPAIASVSFGAMRTFILRHKDSKETLKLPLTDGSLLFMGGALQAYWMHGINKTSKPVGARLNLTFRNID</sequence>
<dbReference type="GO" id="GO:0016705">
    <property type="term" value="F:oxidoreductase activity, acting on paired donors, with incorporation or reduction of molecular oxygen"/>
    <property type="evidence" value="ECO:0007669"/>
    <property type="project" value="UniProtKB-ARBA"/>
</dbReference>
<keyword evidence="11" id="KW-1185">Reference proteome</keyword>
<name>A0A1I1DEH1_9BURK</name>
<dbReference type="Pfam" id="PF13532">
    <property type="entry name" value="2OG-FeII_Oxy_2"/>
    <property type="match status" value="1"/>
</dbReference>
<evidence type="ECO:0000256" key="5">
    <source>
        <dbReference type="ARBA" id="ARBA00022964"/>
    </source>
</evidence>
<dbReference type="PROSITE" id="PS51471">
    <property type="entry name" value="FE2OG_OXY"/>
    <property type="match status" value="1"/>
</dbReference>
<dbReference type="InterPro" id="IPR027450">
    <property type="entry name" value="AlkB-like"/>
</dbReference>
<dbReference type="Proteomes" id="UP000198639">
    <property type="component" value="Unassembled WGS sequence"/>
</dbReference>
<feature type="domain" description="Fe2OG dioxygenase" evidence="9">
    <location>
        <begin position="101"/>
        <end position="198"/>
    </location>
</feature>
<dbReference type="AlphaFoldDB" id="A0A1I1DEH1"/>
<dbReference type="GO" id="GO:0140097">
    <property type="term" value="F:catalytic activity, acting on DNA"/>
    <property type="evidence" value="ECO:0007669"/>
    <property type="project" value="UniProtKB-ARBA"/>
</dbReference>
<dbReference type="SUPFAM" id="SSF51197">
    <property type="entry name" value="Clavaminate synthase-like"/>
    <property type="match status" value="1"/>
</dbReference>
<dbReference type="OrthoDB" id="190276at2"/>
<keyword evidence="2" id="KW-0479">Metal-binding</keyword>
<dbReference type="STRING" id="1164594.SAMN05216204_101171"/>
<evidence type="ECO:0000313" key="11">
    <source>
        <dbReference type="Proteomes" id="UP000198639"/>
    </source>
</evidence>
<organism evidence="10 11">
    <name type="scientific">Massilia yuzhufengensis</name>
    <dbReference type="NCBI Taxonomy" id="1164594"/>
    <lineage>
        <taxon>Bacteria</taxon>
        <taxon>Pseudomonadati</taxon>
        <taxon>Pseudomonadota</taxon>
        <taxon>Betaproteobacteria</taxon>
        <taxon>Burkholderiales</taxon>
        <taxon>Oxalobacteraceae</taxon>
        <taxon>Telluria group</taxon>
        <taxon>Massilia</taxon>
    </lineage>
</organism>
<dbReference type="PANTHER" id="PTHR31212">
    <property type="entry name" value="ALPHA-KETOGLUTARATE-DEPENDENT DIOXYGENASE ALKB HOMOLOG 3"/>
    <property type="match status" value="1"/>
</dbReference>
<evidence type="ECO:0000256" key="1">
    <source>
        <dbReference type="ARBA" id="ARBA00001954"/>
    </source>
</evidence>
<dbReference type="Gene3D" id="2.60.120.590">
    <property type="entry name" value="Alpha-ketoglutarate-dependent dioxygenase AlkB-like"/>
    <property type="match status" value="1"/>
</dbReference>
<dbReference type="GO" id="GO:0006307">
    <property type="term" value="P:DNA alkylation repair"/>
    <property type="evidence" value="ECO:0007669"/>
    <property type="project" value="InterPro"/>
</dbReference>
<keyword evidence="6" id="KW-0560">Oxidoreductase</keyword>
<keyword evidence="8" id="KW-0234">DNA repair</keyword>
<dbReference type="FunFam" id="2.60.120.590:FF:000004">
    <property type="entry name" value="DNA oxidative demethylase ALKBH2"/>
    <property type="match status" value="1"/>
</dbReference>
<keyword evidence="7" id="KW-0408">Iron</keyword>
<dbReference type="GO" id="GO:0032451">
    <property type="term" value="F:demethylase activity"/>
    <property type="evidence" value="ECO:0007669"/>
    <property type="project" value="UniProtKB-ARBA"/>
</dbReference>
<evidence type="ECO:0000259" key="9">
    <source>
        <dbReference type="PROSITE" id="PS51471"/>
    </source>
</evidence>
<dbReference type="PANTHER" id="PTHR31212:SF4">
    <property type="entry name" value="ALPHA-KETOGLUTARATE-DEPENDENT DIOXYGENASE ALKB HOMOLOG 3"/>
    <property type="match status" value="1"/>
</dbReference>
<evidence type="ECO:0000256" key="8">
    <source>
        <dbReference type="ARBA" id="ARBA00023204"/>
    </source>
</evidence>
<reference evidence="11" key="1">
    <citation type="submission" date="2016-10" db="EMBL/GenBank/DDBJ databases">
        <authorList>
            <person name="Varghese N."/>
            <person name="Submissions S."/>
        </authorList>
    </citation>
    <scope>NUCLEOTIDE SEQUENCE [LARGE SCALE GENOMIC DNA]</scope>
    <source>
        <strain evidence="11">CGMCC 1.12041</strain>
    </source>
</reference>
<dbReference type="GO" id="GO:0046872">
    <property type="term" value="F:metal ion binding"/>
    <property type="evidence" value="ECO:0007669"/>
    <property type="project" value="UniProtKB-KW"/>
</dbReference>
<evidence type="ECO:0000256" key="2">
    <source>
        <dbReference type="ARBA" id="ARBA00022723"/>
    </source>
</evidence>
<accession>A0A1I1DEH1</accession>
<dbReference type="GO" id="GO:0051213">
    <property type="term" value="F:dioxygenase activity"/>
    <property type="evidence" value="ECO:0007669"/>
    <property type="project" value="UniProtKB-KW"/>
</dbReference>
<evidence type="ECO:0000313" key="10">
    <source>
        <dbReference type="EMBL" id="SFB73389.1"/>
    </source>
</evidence>
<dbReference type="InterPro" id="IPR032854">
    <property type="entry name" value="ALKBH3"/>
</dbReference>
<evidence type="ECO:0000256" key="7">
    <source>
        <dbReference type="ARBA" id="ARBA00023004"/>
    </source>
</evidence>
<dbReference type="EMBL" id="FOLD01000001">
    <property type="protein sequence ID" value="SFB73389.1"/>
    <property type="molecule type" value="Genomic_DNA"/>
</dbReference>
<evidence type="ECO:0000256" key="4">
    <source>
        <dbReference type="ARBA" id="ARBA00022842"/>
    </source>
</evidence>
<dbReference type="InterPro" id="IPR037151">
    <property type="entry name" value="AlkB-like_sf"/>
</dbReference>
<keyword evidence="3" id="KW-0227">DNA damage</keyword>
<keyword evidence="4" id="KW-0460">Magnesium</keyword>
<gene>
    <name evidence="10" type="ORF">SAMN05216204_101171</name>
</gene>
<proteinExistence type="predicted"/>
<evidence type="ECO:0000256" key="6">
    <source>
        <dbReference type="ARBA" id="ARBA00023002"/>
    </source>
</evidence>
<protein>
    <submittedName>
        <fullName evidence="10">Alkylated DNA repair dioxygenase AlkB</fullName>
    </submittedName>
</protein>
<evidence type="ECO:0000256" key="3">
    <source>
        <dbReference type="ARBA" id="ARBA00022763"/>
    </source>
</evidence>
<dbReference type="InterPro" id="IPR005123">
    <property type="entry name" value="Oxoglu/Fe-dep_dioxygenase_dom"/>
</dbReference>
<keyword evidence="5 10" id="KW-0223">Dioxygenase</keyword>
<comment type="cofactor">
    <cofactor evidence="1">
        <name>Fe(2+)</name>
        <dbReference type="ChEBI" id="CHEBI:29033"/>
    </cofactor>
</comment>
<dbReference type="GO" id="GO:0016787">
    <property type="term" value="F:hydrolase activity"/>
    <property type="evidence" value="ECO:0007669"/>
    <property type="project" value="UniProtKB-ARBA"/>
</dbReference>